<dbReference type="Proteomes" id="UP000319783">
    <property type="component" value="Unassembled WGS sequence"/>
</dbReference>
<evidence type="ECO:0000313" key="1">
    <source>
        <dbReference type="EMBL" id="TLD40901.1"/>
    </source>
</evidence>
<protein>
    <submittedName>
        <fullName evidence="1">Uncharacterized protein</fullName>
    </submittedName>
</protein>
<gene>
    <name evidence="1" type="ORF">JETT_2821</name>
</gene>
<dbReference type="AlphaFoldDB" id="A0A533QDX5"/>
<reference evidence="1 2" key="1">
    <citation type="submission" date="2019-04" db="EMBL/GenBank/DDBJ databases">
        <title>Genome of a novel bacterium Candidatus Jettenia ecosi reconstructed from metagenome of an anammox bioreactor.</title>
        <authorList>
            <person name="Mardanov A.V."/>
            <person name="Beletsky A.V."/>
            <person name="Ravin N.V."/>
            <person name="Botchkova E.A."/>
            <person name="Litti Y.V."/>
            <person name="Nozhevnikova A.N."/>
        </authorList>
    </citation>
    <scope>NUCLEOTIDE SEQUENCE [LARGE SCALE GENOMIC DNA]</scope>
    <source>
        <strain evidence="1">J2</strain>
    </source>
</reference>
<evidence type="ECO:0000313" key="2">
    <source>
        <dbReference type="Proteomes" id="UP000319783"/>
    </source>
</evidence>
<comment type="caution">
    <text evidence="1">The sequence shown here is derived from an EMBL/GenBank/DDBJ whole genome shotgun (WGS) entry which is preliminary data.</text>
</comment>
<name>A0A533QDX5_9BACT</name>
<sequence length="59" mass="6848">MLLSYSSFPNKYREIHIRNETGKNFNSVGQPFRVAIPRAHIQAGRYRVEMHGRAVSTEE</sequence>
<proteinExistence type="predicted"/>
<organism evidence="1 2">
    <name type="scientific">Candidatus Jettenia ecosi</name>
    <dbReference type="NCBI Taxonomy" id="2494326"/>
    <lineage>
        <taxon>Bacteria</taxon>
        <taxon>Pseudomonadati</taxon>
        <taxon>Planctomycetota</taxon>
        <taxon>Candidatus Brocadiia</taxon>
        <taxon>Candidatus Brocadiales</taxon>
        <taxon>Candidatus Brocadiaceae</taxon>
        <taxon>Candidatus Jettenia</taxon>
    </lineage>
</organism>
<accession>A0A533QDX5</accession>
<dbReference type="EMBL" id="SULG01000072">
    <property type="protein sequence ID" value="TLD40901.1"/>
    <property type="molecule type" value="Genomic_DNA"/>
</dbReference>